<dbReference type="AlphaFoldDB" id="A0AAD8JR42"/>
<name>A0AAD8JR42_TARER</name>
<accession>A0AAD8JR42</accession>
<evidence type="ECO:0000313" key="3">
    <source>
        <dbReference type="Proteomes" id="UP001229421"/>
    </source>
</evidence>
<dbReference type="Proteomes" id="UP001229421">
    <property type="component" value="Unassembled WGS sequence"/>
</dbReference>
<dbReference type="EMBL" id="JAUHHV010000011">
    <property type="protein sequence ID" value="KAK1408156.1"/>
    <property type="molecule type" value="Genomic_DNA"/>
</dbReference>
<gene>
    <name evidence="2" type="ORF">QVD17_39791</name>
</gene>
<feature type="region of interest" description="Disordered" evidence="1">
    <location>
        <begin position="99"/>
        <end position="152"/>
    </location>
</feature>
<evidence type="ECO:0000256" key="1">
    <source>
        <dbReference type="SAM" id="MobiDB-lite"/>
    </source>
</evidence>
<feature type="compositionally biased region" description="Basic residues" evidence="1">
    <location>
        <begin position="141"/>
        <end position="152"/>
    </location>
</feature>
<sequence length="152" mass="17379">MVAINIQATTSPHRWVTGNVGRDDVPEGRVVMDEVLLSHIFSLPIIAVKSIPHSCHMALLWPLMQRLVRWWRYYIESVEAWQILLYCMKKTDSGIDPVYPKRRVRMGSGSSKKVKPDPEPTGTAENGFTSTRTKPRTNPTRNRKNPVKLVKN</sequence>
<reference evidence="2" key="1">
    <citation type="journal article" date="2023" name="bioRxiv">
        <title>Improved chromosome-level genome assembly for marigold (Tagetes erecta).</title>
        <authorList>
            <person name="Jiang F."/>
            <person name="Yuan L."/>
            <person name="Wang S."/>
            <person name="Wang H."/>
            <person name="Xu D."/>
            <person name="Wang A."/>
            <person name="Fan W."/>
        </authorList>
    </citation>
    <scope>NUCLEOTIDE SEQUENCE</scope>
    <source>
        <strain evidence="2">WSJ</strain>
        <tissue evidence="2">Leaf</tissue>
    </source>
</reference>
<evidence type="ECO:0000313" key="2">
    <source>
        <dbReference type="EMBL" id="KAK1408156.1"/>
    </source>
</evidence>
<keyword evidence="3" id="KW-1185">Reference proteome</keyword>
<comment type="caution">
    <text evidence="2">The sequence shown here is derived from an EMBL/GenBank/DDBJ whole genome shotgun (WGS) entry which is preliminary data.</text>
</comment>
<proteinExistence type="predicted"/>
<organism evidence="2 3">
    <name type="scientific">Tagetes erecta</name>
    <name type="common">African marigold</name>
    <dbReference type="NCBI Taxonomy" id="13708"/>
    <lineage>
        <taxon>Eukaryota</taxon>
        <taxon>Viridiplantae</taxon>
        <taxon>Streptophyta</taxon>
        <taxon>Embryophyta</taxon>
        <taxon>Tracheophyta</taxon>
        <taxon>Spermatophyta</taxon>
        <taxon>Magnoliopsida</taxon>
        <taxon>eudicotyledons</taxon>
        <taxon>Gunneridae</taxon>
        <taxon>Pentapetalae</taxon>
        <taxon>asterids</taxon>
        <taxon>campanulids</taxon>
        <taxon>Asterales</taxon>
        <taxon>Asteraceae</taxon>
        <taxon>Asteroideae</taxon>
        <taxon>Heliantheae alliance</taxon>
        <taxon>Tageteae</taxon>
        <taxon>Tagetes</taxon>
    </lineage>
</organism>
<protein>
    <submittedName>
        <fullName evidence="2">Uncharacterized protein</fullName>
    </submittedName>
</protein>